<gene>
    <name evidence="2" type="ORF">POJ06DRAFT_238009</name>
</gene>
<feature type="region of interest" description="Disordered" evidence="1">
    <location>
        <begin position="50"/>
        <end position="72"/>
    </location>
</feature>
<protein>
    <submittedName>
        <fullName evidence="2">Uncharacterized protein</fullName>
    </submittedName>
</protein>
<keyword evidence="3" id="KW-1185">Reference proteome</keyword>
<evidence type="ECO:0000256" key="1">
    <source>
        <dbReference type="SAM" id="MobiDB-lite"/>
    </source>
</evidence>
<reference evidence="2" key="1">
    <citation type="submission" date="2023-03" db="EMBL/GenBank/DDBJ databases">
        <title>Near-Complete genome sequence of Lipomyces tetrasporous NRRL Y-64009, an oleaginous yeast capable of growing on lignocellulosic hydrolysates.</title>
        <authorList>
            <consortium name="Lawrence Berkeley National Laboratory"/>
            <person name="Jagtap S.S."/>
            <person name="Liu J.-J."/>
            <person name="Walukiewicz H.E."/>
            <person name="Pangilinan J."/>
            <person name="Lipzen A."/>
            <person name="Ahrendt S."/>
            <person name="Koriabine M."/>
            <person name="Cobaugh K."/>
            <person name="Salamov A."/>
            <person name="Yoshinaga Y."/>
            <person name="Ng V."/>
            <person name="Daum C."/>
            <person name="Grigoriev I.V."/>
            <person name="Slininger P.J."/>
            <person name="Dien B.S."/>
            <person name="Jin Y.-S."/>
            <person name="Rao C.V."/>
        </authorList>
    </citation>
    <scope>NUCLEOTIDE SEQUENCE</scope>
    <source>
        <strain evidence="2">NRRL Y-64009</strain>
    </source>
</reference>
<evidence type="ECO:0000313" key="3">
    <source>
        <dbReference type="Proteomes" id="UP001217417"/>
    </source>
</evidence>
<proteinExistence type="predicted"/>
<evidence type="ECO:0000313" key="2">
    <source>
        <dbReference type="EMBL" id="KAJ8100495.1"/>
    </source>
</evidence>
<sequence>MATKEIIMPTKRNNARELQIFEGAGLKRWTPSSFQASTLASRTTMTVLPLPRSDTASSTSLDKQTGKQRNYRKQVKIVHHRQEWTSEEISSLKVFERFVAGNAQLAGENNDVQRRLAEVLFPGRPYAEILERFENCRVDVASQPSCHDTKRRKLSSKLQELRDYELAFGPNDDDVGGHNDDQGNRKTWVEKKNKLDSILGLPGMALRGVAEQDSTSKFDQTEDIEANHGPGTEIRGHLNDMMHDTGLDAAEYSKVLGSRGSIDHIDKVLGLGEFGIDTGQTERGEDVKRRLDNILHLDVGACVSLSKNASV</sequence>
<accession>A0AAD7VTT3</accession>
<organism evidence="2 3">
    <name type="scientific">Lipomyces tetrasporus</name>
    <dbReference type="NCBI Taxonomy" id="54092"/>
    <lineage>
        <taxon>Eukaryota</taxon>
        <taxon>Fungi</taxon>
        <taxon>Dikarya</taxon>
        <taxon>Ascomycota</taxon>
        <taxon>Saccharomycotina</taxon>
        <taxon>Lipomycetes</taxon>
        <taxon>Lipomycetales</taxon>
        <taxon>Lipomycetaceae</taxon>
        <taxon>Lipomyces</taxon>
    </lineage>
</organism>
<comment type="caution">
    <text evidence="2">The sequence shown here is derived from an EMBL/GenBank/DDBJ whole genome shotgun (WGS) entry which is preliminary data.</text>
</comment>
<dbReference type="EMBL" id="JARPMG010000005">
    <property type="protein sequence ID" value="KAJ8100495.1"/>
    <property type="molecule type" value="Genomic_DNA"/>
</dbReference>
<dbReference type="RefSeq" id="XP_056043945.1">
    <property type="nucleotide sequence ID" value="XM_056185977.1"/>
</dbReference>
<dbReference type="AlphaFoldDB" id="A0AAD7VTT3"/>
<dbReference type="GeneID" id="80881143"/>
<feature type="compositionally biased region" description="Polar residues" evidence="1">
    <location>
        <begin position="54"/>
        <end position="63"/>
    </location>
</feature>
<dbReference type="Proteomes" id="UP001217417">
    <property type="component" value="Unassembled WGS sequence"/>
</dbReference>
<name>A0AAD7VTT3_9ASCO</name>